<accession>A0A7S8ED27</accession>
<dbReference type="AlphaFoldDB" id="A0A7S8ED27"/>
<feature type="domain" description="AB hydrolase-1" evidence="1">
    <location>
        <begin position="87"/>
        <end position="329"/>
    </location>
</feature>
<reference evidence="2 3" key="1">
    <citation type="submission" date="2020-02" db="EMBL/GenBank/DDBJ databases">
        <authorList>
            <person name="Zheng R.K."/>
            <person name="Sun C.M."/>
        </authorList>
    </citation>
    <scope>NUCLEOTIDE SEQUENCE [LARGE SCALE GENOMIC DNA]</scope>
    <source>
        <strain evidence="3">rifampicinis</strain>
    </source>
</reference>
<gene>
    <name evidence="2" type="ORF">G4Y79_10375</name>
</gene>
<evidence type="ECO:0000259" key="1">
    <source>
        <dbReference type="Pfam" id="PF12697"/>
    </source>
</evidence>
<dbReference type="KEGG" id="pmet:G4Y79_10375"/>
<dbReference type="Gene3D" id="3.40.50.1820">
    <property type="entry name" value="alpha/beta hydrolase"/>
    <property type="match status" value="1"/>
</dbReference>
<keyword evidence="2" id="KW-0378">Hydrolase</keyword>
<dbReference type="Proteomes" id="UP000594468">
    <property type="component" value="Chromosome"/>
</dbReference>
<sequence length="372" mass="42835">MSDLNSHLGWVRGYTKREQGGTPSTWVADYDLSYLIRHQYINRTEALNFLDETGLRDFHWRITWPDDYDIPDEMLVDRITNVSGYAIFIHGWTGNWRIWEELPAMTVLSNRQLVAFSVDHNGFGISQFEDATPPLDRCNPPAAMQTLQKWIDLMAIRRQPGEPRQKVINLIGHSMGAAMLFYLNPMHWRYGEVARFALAPALLLEDEEHRLFYTTLGLGIGILQRLPVLEIVERFIKPQMVNTLASGASDFVKQVHYEQYQATPRGITGATFMAMGRLNNYEIAHDWDLMRVMLGHRDPLVGLTDMMDLLMKLEFPAANLHVVPGTHYMFSIGSETPLNAYQHAQNREMVVNDIIDLHDRALYKQKQGQRFG</sequence>
<dbReference type="RefSeq" id="WP_195172820.1">
    <property type="nucleotide sequence ID" value="NZ_CP062983.1"/>
</dbReference>
<evidence type="ECO:0000313" key="3">
    <source>
        <dbReference type="Proteomes" id="UP000594468"/>
    </source>
</evidence>
<dbReference type="InterPro" id="IPR000073">
    <property type="entry name" value="AB_hydrolase_1"/>
</dbReference>
<dbReference type="Pfam" id="PF12697">
    <property type="entry name" value="Abhydrolase_6"/>
    <property type="match status" value="1"/>
</dbReference>
<evidence type="ECO:0000313" key="2">
    <source>
        <dbReference type="EMBL" id="QPC84757.1"/>
    </source>
</evidence>
<keyword evidence="3" id="KW-1185">Reference proteome</keyword>
<dbReference type="InterPro" id="IPR029058">
    <property type="entry name" value="AB_hydrolase_fold"/>
</dbReference>
<dbReference type="EMBL" id="CP062983">
    <property type="protein sequence ID" value="QPC84757.1"/>
    <property type="molecule type" value="Genomic_DNA"/>
</dbReference>
<dbReference type="GO" id="GO:0016787">
    <property type="term" value="F:hydrolase activity"/>
    <property type="evidence" value="ECO:0007669"/>
    <property type="project" value="UniProtKB-KW"/>
</dbReference>
<name>A0A7S8ED27_9CHLR</name>
<protein>
    <submittedName>
        <fullName evidence="2">Alpha/beta fold hydrolase</fullName>
    </submittedName>
</protein>
<proteinExistence type="predicted"/>
<organism evidence="2 3">
    <name type="scientific">Phototrophicus methaneseepsis</name>
    <dbReference type="NCBI Taxonomy" id="2710758"/>
    <lineage>
        <taxon>Bacteria</taxon>
        <taxon>Bacillati</taxon>
        <taxon>Chloroflexota</taxon>
        <taxon>Candidatus Thermofontia</taxon>
        <taxon>Phototrophicales</taxon>
        <taxon>Phototrophicaceae</taxon>
        <taxon>Phototrophicus</taxon>
    </lineage>
</organism>
<dbReference type="SUPFAM" id="SSF53474">
    <property type="entry name" value="alpha/beta-Hydrolases"/>
    <property type="match status" value="1"/>
</dbReference>